<feature type="transmembrane region" description="Helical" evidence="2">
    <location>
        <begin position="34"/>
        <end position="55"/>
    </location>
</feature>
<dbReference type="PATRIC" id="fig|1263870.3.peg.3131"/>
<keyword evidence="4" id="KW-1185">Reference proteome</keyword>
<sequence length="102" mass="11160">MTLSTAAIDATEAKTSAGPATRTRSALKSAAMRMILGLTLMVAVSTSVGCFVPIYSARPERRVQQLLYTSENLRAIVDEWERFWQLDAPSHLTPIRTHGGVL</sequence>
<evidence type="ECO:0000313" key="4">
    <source>
        <dbReference type="Proteomes" id="UP000011885"/>
    </source>
</evidence>
<reference evidence="3 4" key="1">
    <citation type="journal article" date="2013" name="Mar. Genomics">
        <title>Expression of sulfatases in Rhodopirellula baltica and the diversity of sulfatases in the genus Rhodopirellula.</title>
        <authorList>
            <person name="Wegner C.E."/>
            <person name="Richter-Heitmann T."/>
            <person name="Klindworth A."/>
            <person name="Klockow C."/>
            <person name="Richter M."/>
            <person name="Achstetter T."/>
            <person name="Glockner F.O."/>
            <person name="Harder J."/>
        </authorList>
    </citation>
    <scope>NUCLEOTIDE SEQUENCE [LARGE SCALE GENOMIC DNA]</scope>
    <source>
        <strain evidence="3 4">SM41</strain>
    </source>
</reference>
<dbReference type="OrthoDB" id="285838at2"/>
<dbReference type="RefSeq" id="WP_008679441.1">
    <property type="nucleotide sequence ID" value="NZ_ANOH01000206.1"/>
</dbReference>
<accession>M5U2J4</accession>
<proteinExistence type="predicted"/>
<organism evidence="3 4">
    <name type="scientific">Rhodopirellula sallentina SM41</name>
    <dbReference type="NCBI Taxonomy" id="1263870"/>
    <lineage>
        <taxon>Bacteria</taxon>
        <taxon>Pseudomonadati</taxon>
        <taxon>Planctomycetota</taxon>
        <taxon>Planctomycetia</taxon>
        <taxon>Pirellulales</taxon>
        <taxon>Pirellulaceae</taxon>
        <taxon>Rhodopirellula</taxon>
    </lineage>
</organism>
<evidence type="ECO:0000256" key="2">
    <source>
        <dbReference type="SAM" id="Phobius"/>
    </source>
</evidence>
<dbReference type="EMBL" id="ANOH01000206">
    <property type="protein sequence ID" value="EMI55660.1"/>
    <property type="molecule type" value="Genomic_DNA"/>
</dbReference>
<comment type="caution">
    <text evidence="3">The sequence shown here is derived from an EMBL/GenBank/DDBJ whole genome shotgun (WGS) entry which is preliminary data.</text>
</comment>
<keyword evidence="2" id="KW-1133">Transmembrane helix</keyword>
<dbReference type="AlphaFoldDB" id="M5U2J4"/>
<evidence type="ECO:0000256" key="1">
    <source>
        <dbReference type="SAM" id="MobiDB-lite"/>
    </source>
</evidence>
<keyword evidence="2" id="KW-0472">Membrane</keyword>
<name>M5U2J4_9BACT</name>
<evidence type="ECO:0000313" key="3">
    <source>
        <dbReference type="EMBL" id="EMI55660.1"/>
    </source>
</evidence>
<protein>
    <submittedName>
        <fullName evidence="3">Uncharacterized protein</fullName>
    </submittedName>
</protein>
<dbReference type="Proteomes" id="UP000011885">
    <property type="component" value="Unassembled WGS sequence"/>
</dbReference>
<gene>
    <name evidence="3" type="ORF">RSSM_02945</name>
</gene>
<feature type="region of interest" description="Disordered" evidence="1">
    <location>
        <begin position="1"/>
        <end position="21"/>
    </location>
</feature>
<keyword evidence="2" id="KW-0812">Transmembrane</keyword>